<feature type="repeat" description="TPR" evidence="3">
    <location>
        <begin position="286"/>
        <end position="319"/>
    </location>
</feature>
<feature type="signal peptide" evidence="4">
    <location>
        <begin position="1"/>
        <end position="20"/>
    </location>
</feature>
<dbReference type="InterPro" id="IPR011990">
    <property type="entry name" value="TPR-like_helical_dom_sf"/>
</dbReference>
<keyword evidence="2 3" id="KW-0802">TPR repeat</keyword>
<dbReference type="Proteomes" id="UP001474120">
    <property type="component" value="Unassembled WGS sequence"/>
</dbReference>
<feature type="repeat" description="TPR" evidence="3">
    <location>
        <begin position="246"/>
        <end position="279"/>
    </location>
</feature>
<evidence type="ECO:0000313" key="5">
    <source>
        <dbReference type="EMBL" id="MEL4457320.1"/>
    </source>
</evidence>
<name>A0ABU9L5U1_9FLAO</name>
<dbReference type="InterPro" id="IPR019734">
    <property type="entry name" value="TPR_rpt"/>
</dbReference>
<dbReference type="PROSITE" id="PS50293">
    <property type="entry name" value="TPR_REGION"/>
    <property type="match status" value="1"/>
</dbReference>
<gene>
    <name evidence="5" type="ORF">AABB81_15540</name>
</gene>
<evidence type="ECO:0000256" key="3">
    <source>
        <dbReference type="PROSITE-ProRule" id="PRU00339"/>
    </source>
</evidence>
<dbReference type="EMBL" id="JBCDNA010000003">
    <property type="protein sequence ID" value="MEL4457320.1"/>
    <property type="molecule type" value="Genomic_DNA"/>
</dbReference>
<dbReference type="RefSeq" id="WP_342161484.1">
    <property type="nucleotide sequence ID" value="NZ_JBCDNA010000003.1"/>
</dbReference>
<dbReference type="PANTHER" id="PTHR45641:SF19">
    <property type="entry name" value="NEPHROCYSTIN-3"/>
    <property type="match status" value="1"/>
</dbReference>
<accession>A0ABU9L5U1</accession>
<protein>
    <submittedName>
        <fullName evidence="5">Tetratricopeptide repeat protein</fullName>
    </submittedName>
</protein>
<proteinExistence type="predicted"/>
<evidence type="ECO:0000256" key="1">
    <source>
        <dbReference type="ARBA" id="ARBA00022737"/>
    </source>
</evidence>
<evidence type="ECO:0000256" key="4">
    <source>
        <dbReference type="SAM" id="SignalP"/>
    </source>
</evidence>
<feature type="chain" id="PRO_5046827927" evidence="4">
    <location>
        <begin position="21"/>
        <end position="340"/>
    </location>
</feature>
<evidence type="ECO:0000256" key="2">
    <source>
        <dbReference type="ARBA" id="ARBA00022803"/>
    </source>
</evidence>
<evidence type="ECO:0000313" key="6">
    <source>
        <dbReference type="Proteomes" id="UP001474120"/>
    </source>
</evidence>
<dbReference type="PANTHER" id="PTHR45641">
    <property type="entry name" value="TETRATRICOPEPTIDE REPEAT PROTEIN (AFU_ORTHOLOGUE AFUA_6G03870)"/>
    <property type="match status" value="1"/>
</dbReference>
<dbReference type="Gene3D" id="1.25.40.10">
    <property type="entry name" value="Tetratricopeptide repeat domain"/>
    <property type="match status" value="1"/>
</dbReference>
<dbReference type="SMART" id="SM00028">
    <property type="entry name" value="TPR"/>
    <property type="match status" value="2"/>
</dbReference>
<organism evidence="5 6">
    <name type="scientific">Lutimonas vermicola</name>
    <dbReference type="NCBI Taxonomy" id="414288"/>
    <lineage>
        <taxon>Bacteria</taxon>
        <taxon>Pseudomonadati</taxon>
        <taxon>Bacteroidota</taxon>
        <taxon>Flavobacteriia</taxon>
        <taxon>Flavobacteriales</taxon>
        <taxon>Flavobacteriaceae</taxon>
        <taxon>Lutimonas</taxon>
    </lineage>
</organism>
<keyword evidence="6" id="KW-1185">Reference proteome</keyword>
<reference evidence="5 6" key="1">
    <citation type="submission" date="2024-04" db="EMBL/GenBank/DDBJ databases">
        <title>whole genome sequencing of Lutimonas vermicola strain IMCC1616.</title>
        <authorList>
            <person name="Bae S.S."/>
        </authorList>
    </citation>
    <scope>NUCLEOTIDE SEQUENCE [LARGE SCALE GENOMIC DNA]</scope>
    <source>
        <strain evidence="5 6">IMCC1616</strain>
    </source>
</reference>
<keyword evidence="4" id="KW-0732">Signal</keyword>
<dbReference type="Pfam" id="PF13181">
    <property type="entry name" value="TPR_8"/>
    <property type="match status" value="1"/>
</dbReference>
<dbReference type="PROSITE" id="PS50005">
    <property type="entry name" value="TPR"/>
    <property type="match status" value="2"/>
</dbReference>
<keyword evidence="1" id="KW-0677">Repeat</keyword>
<dbReference type="SUPFAM" id="SSF48452">
    <property type="entry name" value="TPR-like"/>
    <property type="match status" value="1"/>
</dbReference>
<comment type="caution">
    <text evidence="5">The sequence shown here is derived from an EMBL/GenBank/DDBJ whole genome shotgun (WGS) entry which is preliminary data.</text>
</comment>
<sequence length="340" mass="39485">MKRTLLYIMLLAFIPSTVLSQSRDISKVDSIVGLAISLSEEALFEAKFEEAKKAVDLLYFENFTNYKPKHKILLTIQDIRITGFMNIVFARKANNLENFQKLKSLLPFAKDLDDYNVLGQYFLALSIAYRSIGKSDSSSIYQERAISIFDKTRNFEEVAKIRAGNISRHHNELLQEGKKQEILELIPKYKEEIAYSKVHSMYALSYNTRHLAQIYLRQTFNYEEALRLFNLSLGLRNELGFKPFIPASYSSLGDVYIKMGAYDQAIKMYTRSLEIAKDIGFVRYQLYPNLQMGDIYIEKKQADQALEYYLEALKLATENNYIYGIDQSIDKIRKMDLTKK</sequence>
<dbReference type="Pfam" id="PF13424">
    <property type="entry name" value="TPR_12"/>
    <property type="match status" value="1"/>
</dbReference>